<evidence type="ECO:0000313" key="1">
    <source>
        <dbReference type="EMBL" id="ASI37973.1"/>
    </source>
</evidence>
<dbReference type="AlphaFoldDB" id="A0A220ISY4"/>
<name>A0A220ISY4_VIBCL</name>
<proteinExistence type="predicted"/>
<geneLocation type="plasmid" evidence="1">
    <name>pSDH-2</name>
</geneLocation>
<sequence>MGFTSEKLRKRLNEVPSPNCQKWRFVEHASLQKIMPSVYVIKPTSAKAYSSKR</sequence>
<accession>A0A220ISY4</accession>
<dbReference type="EMBL" id="KY486774">
    <property type="protein sequence ID" value="ASI37973.1"/>
    <property type="molecule type" value="Genomic_DNA"/>
</dbReference>
<reference evidence="1" key="1">
    <citation type="submission" date="2017-01" db="EMBL/GenBank/DDBJ databases">
        <title>Complete sequence and distribution of two new cryptic plasmids isolated in clinical Vibrio cholerae non-O1/non-O139 from Haiti.</title>
        <authorList>
            <person name="Ceccarelli D."/>
            <person name="Garriss G."/>
            <person name="Choi S.Y."/>
            <person name="Hasan N.A."/>
            <person name="Stepanauskas R."/>
            <person name="Pop M."/>
            <person name="Huq A."/>
            <person name="Colwell R.R."/>
        </authorList>
    </citation>
    <scope>NUCLEOTIDE SEQUENCE</scope>
    <source>
        <strain evidence="1">HC-1A2</strain>
        <plasmid evidence="1">pSDH-2</plasmid>
    </source>
</reference>
<keyword evidence="1" id="KW-0614">Plasmid</keyword>
<protein>
    <submittedName>
        <fullName evidence="1">Uncharacterized protein</fullName>
    </submittedName>
</protein>
<organism evidence="1">
    <name type="scientific">Vibrio cholerae non-O1/non-O139</name>
    <dbReference type="NCBI Taxonomy" id="156539"/>
    <lineage>
        <taxon>Bacteria</taxon>
        <taxon>Pseudomonadati</taxon>
        <taxon>Pseudomonadota</taxon>
        <taxon>Gammaproteobacteria</taxon>
        <taxon>Vibrionales</taxon>
        <taxon>Vibrionaceae</taxon>
        <taxon>Vibrio</taxon>
    </lineage>
</organism>